<evidence type="ECO:0000256" key="5">
    <source>
        <dbReference type="ARBA" id="ARBA00048391"/>
    </source>
</evidence>
<dbReference type="GO" id="GO:0032259">
    <property type="term" value="P:methylation"/>
    <property type="evidence" value="ECO:0007669"/>
    <property type="project" value="UniProtKB-KW"/>
</dbReference>
<evidence type="ECO:0000256" key="3">
    <source>
        <dbReference type="ARBA" id="ARBA00022679"/>
    </source>
</evidence>
<dbReference type="InterPro" id="IPR002052">
    <property type="entry name" value="DNA_methylase_N6_adenine_CS"/>
</dbReference>
<dbReference type="Pfam" id="PF17827">
    <property type="entry name" value="PrmC_N"/>
    <property type="match status" value="1"/>
</dbReference>
<comment type="catalytic activity">
    <reaction evidence="5">
        <text>L-glutaminyl-[peptide chain release factor] + S-adenosyl-L-methionine = N(5)-methyl-L-glutaminyl-[peptide chain release factor] + S-adenosyl-L-homocysteine + H(+)</text>
        <dbReference type="Rhea" id="RHEA:42896"/>
        <dbReference type="Rhea" id="RHEA-COMP:10271"/>
        <dbReference type="Rhea" id="RHEA-COMP:10272"/>
        <dbReference type="ChEBI" id="CHEBI:15378"/>
        <dbReference type="ChEBI" id="CHEBI:30011"/>
        <dbReference type="ChEBI" id="CHEBI:57856"/>
        <dbReference type="ChEBI" id="CHEBI:59789"/>
        <dbReference type="ChEBI" id="CHEBI:61891"/>
        <dbReference type="EC" id="2.1.1.297"/>
    </reaction>
</comment>
<feature type="domain" description="Release factor glutamine methyltransferase N-terminal" evidence="7">
    <location>
        <begin position="10"/>
        <end position="77"/>
    </location>
</feature>
<accession>A0ABS7XJ28</accession>
<evidence type="ECO:0000313" key="8">
    <source>
        <dbReference type="EMBL" id="MBZ9778096.1"/>
    </source>
</evidence>
<evidence type="ECO:0000256" key="2">
    <source>
        <dbReference type="ARBA" id="ARBA00022603"/>
    </source>
</evidence>
<evidence type="ECO:0000256" key="1">
    <source>
        <dbReference type="ARBA" id="ARBA00012771"/>
    </source>
</evidence>
<keyword evidence="2 8" id="KW-0489">Methyltransferase</keyword>
<evidence type="ECO:0000259" key="6">
    <source>
        <dbReference type="Pfam" id="PF05175"/>
    </source>
</evidence>
<dbReference type="InterPro" id="IPR029063">
    <property type="entry name" value="SAM-dependent_MTases_sf"/>
</dbReference>
<protein>
    <recommendedName>
        <fullName evidence="1">peptide chain release factor N(5)-glutamine methyltransferase</fullName>
        <ecNumber evidence="1">2.1.1.297</ecNumber>
    </recommendedName>
</protein>
<dbReference type="PANTHER" id="PTHR18895">
    <property type="entry name" value="HEMK METHYLTRANSFERASE"/>
    <property type="match status" value="1"/>
</dbReference>
<dbReference type="Proteomes" id="UP001199314">
    <property type="component" value="Unassembled WGS sequence"/>
</dbReference>
<name>A0ABS7XJ28_9FLAO</name>
<dbReference type="SUPFAM" id="SSF53335">
    <property type="entry name" value="S-adenosyl-L-methionine-dependent methyltransferases"/>
    <property type="match status" value="1"/>
</dbReference>
<dbReference type="Gene3D" id="1.10.8.10">
    <property type="entry name" value="DNA helicase RuvA subunit, C-terminal domain"/>
    <property type="match status" value="1"/>
</dbReference>
<dbReference type="InterPro" id="IPR004556">
    <property type="entry name" value="HemK-like"/>
</dbReference>
<dbReference type="GO" id="GO:0102559">
    <property type="term" value="F:peptide chain release factor N(5)-glutamine methyltransferase activity"/>
    <property type="evidence" value="ECO:0007669"/>
    <property type="project" value="UniProtKB-EC"/>
</dbReference>
<dbReference type="InterPro" id="IPR050320">
    <property type="entry name" value="N5-glutamine_MTase"/>
</dbReference>
<feature type="domain" description="Methyltransferase small" evidence="6">
    <location>
        <begin position="115"/>
        <end position="206"/>
    </location>
</feature>
<dbReference type="EC" id="2.1.1.297" evidence="1"/>
<dbReference type="PANTHER" id="PTHR18895:SF74">
    <property type="entry name" value="MTRF1L RELEASE FACTOR GLUTAMINE METHYLTRANSFERASE"/>
    <property type="match status" value="1"/>
</dbReference>
<dbReference type="PROSITE" id="PS00092">
    <property type="entry name" value="N6_MTASE"/>
    <property type="match status" value="1"/>
</dbReference>
<dbReference type="NCBIfam" id="TIGR00536">
    <property type="entry name" value="hemK_fam"/>
    <property type="match status" value="1"/>
</dbReference>
<reference evidence="9" key="1">
    <citation type="submission" date="2023-07" db="EMBL/GenBank/DDBJ databases">
        <title>Novel species isolated from saline lakes on Tibetan Plateau.</title>
        <authorList>
            <person name="Lu H."/>
        </authorList>
    </citation>
    <scope>NUCLEOTIDE SEQUENCE [LARGE SCALE GENOMIC DNA]</scope>
    <source>
        <strain evidence="9">CAK8W</strain>
    </source>
</reference>
<dbReference type="CDD" id="cd02440">
    <property type="entry name" value="AdoMet_MTases"/>
    <property type="match status" value="1"/>
</dbReference>
<proteinExistence type="predicted"/>
<dbReference type="RefSeq" id="WP_224460454.1">
    <property type="nucleotide sequence ID" value="NZ_JAIQZE010000003.1"/>
</dbReference>
<dbReference type="NCBIfam" id="TIGR03534">
    <property type="entry name" value="RF_mod_PrmC"/>
    <property type="match status" value="1"/>
</dbReference>
<sequence length="280" mass="32128">MKNLKQLKKEFIEDLQSIYESDEISTFFTWLAEDLLDLKTHDILLKTEFDLSKSQLSKFEDAKERLKKEEPIQYILGYSEFFGLKLKVNPDVLIPRPETEELVQWILNDYKSKELQLSIIDLGTGSGCIPIALAKHLPQAKIKALDVSEKALKLAASNSEENHSQVEFIKADLLKLNTLPAVDIVVSNPPYVKSAEKSNIKKNVVDHEPHVALFVEDDDALIFYKIIAELALKLEKQPVVYTEVSQYLAKETRDLFLNLGFKNVELRKDFRGNDRMLKAY</sequence>
<evidence type="ECO:0000259" key="7">
    <source>
        <dbReference type="Pfam" id="PF17827"/>
    </source>
</evidence>
<organism evidence="8 9">
    <name type="scientific">Psychroflexus longus</name>
    <dbReference type="NCBI Taxonomy" id="2873596"/>
    <lineage>
        <taxon>Bacteria</taxon>
        <taxon>Pseudomonadati</taxon>
        <taxon>Bacteroidota</taxon>
        <taxon>Flavobacteriia</taxon>
        <taxon>Flavobacteriales</taxon>
        <taxon>Flavobacteriaceae</taxon>
        <taxon>Psychroflexus</taxon>
    </lineage>
</organism>
<dbReference type="EMBL" id="JAIQZE010000003">
    <property type="protein sequence ID" value="MBZ9778096.1"/>
    <property type="molecule type" value="Genomic_DNA"/>
</dbReference>
<evidence type="ECO:0000313" key="9">
    <source>
        <dbReference type="Proteomes" id="UP001199314"/>
    </source>
</evidence>
<dbReference type="Pfam" id="PF05175">
    <property type="entry name" value="MTS"/>
    <property type="match status" value="1"/>
</dbReference>
<keyword evidence="9" id="KW-1185">Reference proteome</keyword>
<keyword evidence="4" id="KW-0949">S-adenosyl-L-methionine</keyword>
<dbReference type="InterPro" id="IPR040758">
    <property type="entry name" value="PrmC_N"/>
</dbReference>
<dbReference type="Gene3D" id="3.40.50.150">
    <property type="entry name" value="Vaccinia Virus protein VP39"/>
    <property type="match status" value="1"/>
</dbReference>
<evidence type="ECO:0000256" key="4">
    <source>
        <dbReference type="ARBA" id="ARBA00022691"/>
    </source>
</evidence>
<comment type="caution">
    <text evidence="8">The sequence shown here is derived from an EMBL/GenBank/DDBJ whole genome shotgun (WGS) entry which is preliminary data.</text>
</comment>
<gene>
    <name evidence="8" type="primary">prmC</name>
    <name evidence="8" type="ORF">LB452_04085</name>
</gene>
<keyword evidence="3 8" id="KW-0808">Transferase</keyword>
<dbReference type="InterPro" id="IPR007848">
    <property type="entry name" value="Small_mtfrase_dom"/>
</dbReference>
<dbReference type="InterPro" id="IPR019874">
    <property type="entry name" value="RF_methyltr_PrmC"/>
</dbReference>